<keyword evidence="11" id="KW-1185">Reference proteome</keyword>
<sequence length="89" mass="9622">MNSQTVLNLGQDALQVMLMVSGPLLIVALILGLLISILQAATQINEMTLSFIPKILGIFATLMLLGPWMLATLVDYTQRLITSIPNIIG</sequence>
<proteinExistence type="inferred from homology"/>
<keyword evidence="10" id="KW-0282">Flagellum</keyword>
<keyword evidence="6 9" id="KW-1133">Transmembrane helix</keyword>
<keyword evidence="10" id="KW-0966">Cell projection</keyword>
<dbReference type="NCBIfam" id="TIGR01402">
    <property type="entry name" value="fliQ"/>
    <property type="match status" value="1"/>
</dbReference>
<evidence type="ECO:0000256" key="4">
    <source>
        <dbReference type="ARBA" id="ARBA00022475"/>
    </source>
</evidence>
<keyword evidence="10" id="KW-0969">Cilium</keyword>
<dbReference type="InterPro" id="IPR006305">
    <property type="entry name" value="FliQ"/>
</dbReference>
<evidence type="ECO:0000256" key="2">
    <source>
        <dbReference type="ARBA" id="ARBA00006156"/>
    </source>
</evidence>
<dbReference type="PANTHER" id="PTHR34040:SF2">
    <property type="entry name" value="FLAGELLAR BIOSYNTHETIC PROTEIN FLIQ"/>
    <property type="match status" value="1"/>
</dbReference>
<dbReference type="InterPro" id="IPR002191">
    <property type="entry name" value="Bac_export_3"/>
</dbReference>
<dbReference type="RefSeq" id="WP_256765577.1">
    <property type="nucleotide sequence ID" value="NZ_JANIGO010000007.1"/>
</dbReference>
<accession>A0ABT1WJS5</accession>
<comment type="function">
    <text evidence="9">Role in flagellar biosynthesis.</text>
</comment>
<dbReference type="Proteomes" id="UP001204142">
    <property type="component" value="Unassembled WGS sequence"/>
</dbReference>
<comment type="caution">
    <text evidence="10">The sequence shown here is derived from an EMBL/GenBank/DDBJ whole genome shotgun (WGS) entry which is preliminary data.</text>
</comment>
<reference evidence="10 11" key="1">
    <citation type="submission" date="2022-07" db="EMBL/GenBank/DDBJ databases">
        <authorList>
            <person name="Xamxidin M."/>
            <person name="Wu M."/>
        </authorList>
    </citation>
    <scope>NUCLEOTIDE SEQUENCE [LARGE SCALE GENOMIC DNA]</scope>
    <source>
        <strain evidence="10 11">NBRC 111650</strain>
    </source>
</reference>
<keyword evidence="7 9" id="KW-0472">Membrane</keyword>
<evidence type="ECO:0000313" key="10">
    <source>
        <dbReference type="EMBL" id="MCQ8897766.1"/>
    </source>
</evidence>
<dbReference type="Pfam" id="PF01313">
    <property type="entry name" value="Bac_export_3"/>
    <property type="match status" value="1"/>
</dbReference>
<dbReference type="PANTHER" id="PTHR34040">
    <property type="entry name" value="FLAGELLAR BIOSYNTHETIC PROTEIN FLIQ"/>
    <property type="match status" value="1"/>
</dbReference>
<keyword evidence="8 9" id="KW-0975">Bacterial flagellum</keyword>
<evidence type="ECO:0000256" key="1">
    <source>
        <dbReference type="ARBA" id="ARBA00004651"/>
    </source>
</evidence>
<evidence type="ECO:0000256" key="5">
    <source>
        <dbReference type="ARBA" id="ARBA00022692"/>
    </source>
</evidence>
<keyword evidence="5 9" id="KW-0812">Transmembrane</keyword>
<comment type="similarity">
    <text evidence="2 9">Belongs to the FliQ/MopD/SpaQ family.</text>
</comment>
<dbReference type="PIRSF" id="PIRSF004669">
    <property type="entry name" value="FliQ"/>
    <property type="match status" value="1"/>
</dbReference>
<dbReference type="EMBL" id="JANIGO010000007">
    <property type="protein sequence ID" value="MCQ8897766.1"/>
    <property type="molecule type" value="Genomic_DNA"/>
</dbReference>
<evidence type="ECO:0000313" key="11">
    <source>
        <dbReference type="Proteomes" id="UP001204142"/>
    </source>
</evidence>
<dbReference type="PRINTS" id="PR00952">
    <property type="entry name" value="TYPE3IMQPROT"/>
</dbReference>
<keyword evidence="4 9" id="KW-1003">Cell membrane</keyword>
<evidence type="ECO:0000256" key="7">
    <source>
        <dbReference type="ARBA" id="ARBA00023136"/>
    </source>
</evidence>
<evidence type="ECO:0000256" key="6">
    <source>
        <dbReference type="ARBA" id="ARBA00022989"/>
    </source>
</evidence>
<gene>
    <name evidence="9 10" type="primary">fliQ</name>
    <name evidence="10" type="ORF">NQT62_15095</name>
</gene>
<feature type="transmembrane region" description="Helical" evidence="9">
    <location>
        <begin position="51"/>
        <end position="70"/>
    </location>
</feature>
<evidence type="ECO:0000256" key="3">
    <source>
        <dbReference type="ARBA" id="ARBA00021718"/>
    </source>
</evidence>
<comment type="subcellular location">
    <subcellularLocation>
        <location evidence="1 9">Cell membrane</location>
        <topology evidence="1">Multi-pass membrane protein</topology>
    </subcellularLocation>
    <subcellularLocation>
        <location evidence="9">Bacterial flagellum basal body</location>
    </subcellularLocation>
</comment>
<evidence type="ECO:0000256" key="8">
    <source>
        <dbReference type="ARBA" id="ARBA00023143"/>
    </source>
</evidence>
<evidence type="ECO:0000256" key="9">
    <source>
        <dbReference type="RuleBase" id="RU364090"/>
    </source>
</evidence>
<protein>
    <recommendedName>
        <fullName evidence="3 9">Flagellar biosynthetic protein FliQ</fullName>
    </recommendedName>
</protein>
<organism evidence="10 11">
    <name type="scientific">Limnobacter humi</name>
    <dbReference type="NCBI Taxonomy" id="1778671"/>
    <lineage>
        <taxon>Bacteria</taxon>
        <taxon>Pseudomonadati</taxon>
        <taxon>Pseudomonadota</taxon>
        <taxon>Betaproteobacteria</taxon>
        <taxon>Burkholderiales</taxon>
        <taxon>Burkholderiaceae</taxon>
        <taxon>Limnobacter</taxon>
    </lineage>
</organism>
<feature type="transmembrane region" description="Helical" evidence="9">
    <location>
        <begin position="16"/>
        <end position="39"/>
    </location>
</feature>
<name>A0ABT1WJS5_9BURK</name>